<dbReference type="GO" id="GO:0003743">
    <property type="term" value="F:translation initiation factor activity"/>
    <property type="evidence" value="ECO:0007669"/>
    <property type="project" value="UniProtKB-KW"/>
</dbReference>
<comment type="caution">
    <text evidence="13">The sequence shown here is derived from an EMBL/GenBank/DDBJ whole genome shotgun (WGS) entry which is preliminary data.</text>
</comment>
<keyword evidence="5" id="KW-0648">Protein biosynthesis</keyword>
<dbReference type="GO" id="GO:0005851">
    <property type="term" value="C:eukaryotic translation initiation factor 2B complex"/>
    <property type="evidence" value="ECO:0007669"/>
    <property type="project" value="TreeGrafter"/>
</dbReference>
<evidence type="ECO:0000256" key="8">
    <source>
        <dbReference type="ARBA" id="ARBA00045373"/>
    </source>
</evidence>
<keyword evidence="14" id="KW-1185">Reference proteome</keyword>
<dbReference type="Pfam" id="PF25084">
    <property type="entry name" value="LbH_EIF2B"/>
    <property type="match status" value="1"/>
</dbReference>
<feature type="region of interest" description="Disordered" evidence="10">
    <location>
        <begin position="382"/>
        <end position="401"/>
    </location>
</feature>
<name>A0A5J4Z2F6_PORPP</name>
<evidence type="ECO:0000313" key="14">
    <source>
        <dbReference type="Proteomes" id="UP000324585"/>
    </source>
</evidence>
<comment type="subcellular location">
    <subcellularLocation>
        <location evidence="1">Cytoplasm</location>
        <location evidence="1">Cytosol</location>
    </subcellularLocation>
</comment>
<dbReference type="SUPFAM" id="SSF53448">
    <property type="entry name" value="Nucleotide-diphospho-sugar transferases"/>
    <property type="match status" value="1"/>
</dbReference>
<reference evidence="14" key="1">
    <citation type="journal article" date="2019" name="Nat. Commun.">
        <title>Expansion of phycobilisome linker gene families in mesophilic red algae.</title>
        <authorList>
            <person name="Lee J."/>
            <person name="Kim D."/>
            <person name="Bhattacharya D."/>
            <person name="Yoon H.S."/>
        </authorList>
    </citation>
    <scope>NUCLEOTIDE SEQUENCE [LARGE SCALE GENOMIC DNA]</scope>
    <source>
        <strain evidence="14">CCMP 1328</strain>
    </source>
</reference>
<dbReference type="OrthoDB" id="10250549at2759"/>
<sequence>MEVAKASSMHAGVHAMRDPSNGELQAVILAGGGGSRMQPLVAEQAKAMLDVGNRPLLFFQLLMVERSGLGSALVVTSKQALNVVSQYVNELYPLDWCVQQLRRDARSKSGMHAHREFVVEIVAVPDGSGTADALRDIADRITMDFVVISSDLVCDVELSPLISRHRVSNACLTMLLKQASGSGAEEKEKEISSVDYFGLDEGIPNTRALFMQAAADIENDSIQVSRSVIRSASNFVLHRDLIDAHVYVFSLWALSLLCRKKSHSSIKNEFVPFLIEKQHVLGKLLERSDEEQEANSLSATDLFLFAKRISNADRMMWGQHRNKQGGASASDRAFCGAFLLPPTAYLSRVNTIEMYLKANIDVAQGRLVSVLGQESTAQFDLEPASATSGNSSVAGSCPTPMDLKKRPRLGQDCIVGVDLSLGEKSSIKKSVLGDHCSIGSGVKMENCVVMDHVQIGDRSRLQNSVICGNSIIEAGCALKDCQVGYRTVVQEGREAKGERITDDDGDDIFF</sequence>
<dbReference type="PANTHER" id="PTHR45989:SF1">
    <property type="entry name" value="TRANSLATION INITIATION FACTOR EIF-2B SUBUNIT GAMMA"/>
    <property type="match status" value="1"/>
</dbReference>
<feature type="domain" description="EIF2B subunit epsilon/gamma LbH" evidence="12">
    <location>
        <begin position="402"/>
        <end position="491"/>
    </location>
</feature>
<dbReference type="Pfam" id="PF00483">
    <property type="entry name" value="NTP_transferase"/>
    <property type="match status" value="1"/>
</dbReference>
<dbReference type="InterPro" id="IPR056764">
    <property type="entry name" value="LbH_EIF2B3/5"/>
</dbReference>
<dbReference type="Gene3D" id="2.160.10.10">
    <property type="entry name" value="Hexapeptide repeat proteins"/>
    <property type="match status" value="1"/>
</dbReference>
<evidence type="ECO:0000259" key="12">
    <source>
        <dbReference type="Pfam" id="PF25084"/>
    </source>
</evidence>
<protein>
    <recommendedName>
        <fullName evidence="6">Translation initiation factor eIF2B subunit gamma</fullName>
    </recommendedName>
    <alternativeName>
        <fullName evidence="7">eIF2B GDP-GTP exchange factor subunit gamma</fullName>
    </alternativeName>
</protein>
<dbReference type="PANTHER" id="PTHR45989">
    <property type="entry name" value="TRANSLATION INITIATION FACTOR EIF-2B SUBUNIT GAMMA"/>
    <property type="match status" value="1"/>
</dbReference>
<dbReference type="EMBL" id="VRMN01000002">
    <property type="protein sequence ID" value="KAA8496847.1"/>
    <property type="molecule type" value="Genomic_DNA"/>
</dbReference>
<dbReference type="Proteomes" id="UP000324585">
    <property type="component" value="Unassembled WGS sequence"/>
</dbReference>
<evidence type="ECO:0000256" key="10">
    <source>
        <dbReference type="SAM" id="MobiDB-lite"/>
    </source>
</evidence>
<evidence type="ECO:0000256" key="1">
    <source>
        <dbReference type="ARBA" id="ARBA00004514"/>
    </source>
</evidence>
<evidence type="ECO:0000313" key="13">
    <source>
        <dbReference type="EMBL" id="KAA8496847.1"/>
    </source>
</evidence>
<evidence type="ECO:0000256" key="7">
    <source>
        <dbReference type="ARBA" id="ARBA00044229"/>
    </source>
</evidence>
<dbReference type="GO" id="GO:0002183">
    <property type="term" value="P:cytoplasmic translational initiation"/>
    <property type="evidence" value="ECO:0007669"/>
    <property type="project" value="TreeGrafter"/>
</dbReference>
<comment type="function">
    <text evidence="8">Acts as a component of the translation initiation factor 2B (eIF2B) complex, which catalyzes the exchange of GDP for GTP on the eukaryotic initiation factor 2 (eIF2) complex gamma subunit. Its guanine nucleotide exchange factor activity is repressed when bound to eIF2 complex phosphorylated on the alpha subunit, thereby limiting the amount of methionyl-initiator methionine tRNA available to the ribosome and consequently global translation is repressed.</text>
</comment>
<dbReference type="OMA" id="NCVINPK"/>
<dbReference type="CDD" id="cd04652">
    <property type="entry name" value="LbH_eIF2B_gamma_C"/>
    <property type="match status" value="1"/>
</dbReference>
<gene>
    <name evidence="13" type="ORF">FVE85_0576</name>
</gene>
<evidence type="ECO:0000256" key="5">
    <source>
        <dbReference type="ARBA" id="ARBA00022917"/>
    </source>
</evidence>
<evidence type="ECO:0000256" key="4">
    <source>
        <dbReference type="ARBA" id="ARBA00022540"/>
    </source>
</evidence>
<proteinExistence type="inferred from homology"/>
<evidence type="ECO:0000256" key="6">
    <source>
        <dbReference type="ARBA" id="ARBA00044196"/>
    </source>
</evidence>
<dbReference type="AlphaFoldDB" id="A0A5J4Z2F6"/>
<dbReference type="GO" id="GO:0005085">
    <property type="term" value="F:guanyl-nucleotide exchange factor activity"/>
    <property type="evidence" value="ECO:0007669"/>
    <property type="project" value="TreeGrafter"/>
</dbReference>
<organism evidence="13 14">
    <name type="scientific">Porphyridium purpureum</name>
    <name type="common">Red alga</name>
    <name type="synonym">Porphyridium cruentum</name>
    <dbReference type="NCBI Taxonomy" id="35688"/>
    <lineage>
        <taxon>Eukaryota</taxon>
        <taxon>Rhodophyta</taxon>
        <taxon>Bangiophyceae</taxon>
        <taxon>Porphyridiales</taxon>
        <taxon>Porphyridiaceae</taxon>
        <taxon>Porphyridium</taxon>
    </lineage>
</organism>
<evidence type="ECO:0000256" key="3">
    <source>
        <dbReference type="ARBA" id="ARBA00022490"/>
    </source>
</evidence>
<dbReference type="InterPro" id="IPR029044">
    <property type="entry name" value="Nucleotide-diphossugar_trans"/>
</dbReference>
<comment type="subunit">
    <text evidence="9">Component of the translation initiation factor 2B (eIF2B) complex which is a heterodecamer of two sets of five different subunits: alpha, beta, gamma, delta and epsilon. Subunits alpha, beta and delta comprise a regulatory subcomplex and subunits epsilon and gamma comprise a catalytic subcomplex. Within the complex, the hexameric regulatory complex resides at the center, with the two heterodimeric catalytic subcomplexes bound on opposite sides.</text>
</comment>
<keyword evidence="3" id="KW-0963">Cytoplasm</keyword>
<feature type="domain" description="Nucleotidyl transferase" evidence="11">
    <location>
        <begin position="26"/>
        <end position="174"/>
    </location>
</feature>
<accession>A0A5J4Z2F6</accession>
<evidence type="ECO:0000256" key="2">
    <source>
        <dbReference type="ARBA" id="ARBA00007878"/>
    </source>
</evidence>
<comment type="similarity">
    <text evidence="2">Belongs to the eIF-2B gamma/epsilon subunits family.</text>
</comment>
<evidence type="ECO:0000256" key="9">
    <source>
        <dbReference type="ARBA" id="ARBA00046432"/>
    </source>
</evidence>
<dbReference type="InterPro" id="IPR051960">
    <property type="entry name" value="eIF2B_gamma"/>
</dbReference>
<dbReference type="GO" id="GO:0005829">
    <property type="term" value="C:cytosol"/>
    <property type="evidence" value="ECO:0007669"/>
    <property type="project" value="UniProtKB-SubCell"/>
</dbReference>
<dbReference type="InterPro" id="IPR005835">
    <property type="entry name" value="NTP_transferase_dom"/>
</dbReference>
<keyword evidence="4 13" id="KW-0396">Initiation factor</keyword>
<feature type="compositionally biased region" description="Polar residues" evidence="10">
    <location>
        <begin position="385"/>
        <end position="394"/>
    </location>
</feature>
<evidence type="ECO:0000259" key="11">
    <source>
        <dbReference type="Pfam" id="PF00483"/>
    </source>
</evidence>
<dbReference type="Gene3D" id="3.90.550.10">
    <property type="entry name" value="Spore Coat Polysaccharide Biosynthesis Protein SpsA, Chain A"/>
    <property type="match status" value="1"/>
</dbReference>